<dbReference type="AlphaFoldDB" id="A0A8A2VCW2"/>
<proteinExistence type="predicted"/>
<protein>
    <submittedName>
        <fullName evidence="2">Uncharacterized protein</fullName>
    </submittedName>
</protein>
<gene>
    <name evidence="2" type="ORF">J0X25_14205</name>
</gene>
<sequence length="70" mass="7334">MGGKRESPNAEKSKGVAVCDGCESVVSVWVRSDGRVDPISPQGVCTCAEPSLQLVDDGEREPEESTTNGP</sequence>
<dbReference type="GeneID" id="63188480"/>
<dbReference type="EMBL" id="CP071462">
    <property type="protein sequence ID" value="QSW98537.1"/>
    <property type="molecule type" value="Genomic_DNA"/>
</dbReference>
<evidence type="ECO:0000313" key="2">
    <source>
        <dbReference type="EMBL" id="QSW98537.1"/>
    </source>
</evidence>
<evidence type="ECO:0000256" key="1">
    <source>
        <dbReference type="SAM" id="MobiDB-lite"/>
    </source>
</evidence>
<dbReference type="Proteomes" id="UP000663203">
    <property type="component" value="Chromosome"/>
</dbReference>
<accession>A0A8A2VCW2</accession>
<organism evidence="2 3">
    <name type="scientific">Haloterrigena alkaliphila</name>
    <dbReference type="NCBI Taxonomy" id="2816475"/>
    <lineage>
        <taxon>Archaea</taxon>
        <taxon>Methanobacteriati</taxon>
        <taxon>Methanobacteriota</taxon>
        <taxon>Stenosarchaea group</taxon>
        <taxon>Halobacteria</taxon>
        <taxon>Halobacteriales</taxon>
        <taxon>Natrialbaceae</taxon>
        <taxon>Haloterrigena</taxon>
    </lineage>
</organism>
<dbReference type="RefSeq" id="WP_207288146.1">
    <property type="nucleotide sequence ID" value="NZ_CP071462.1"/>
</dbReference>
<dbReference type="KEGG" id="hakz:J0X25_14205"/>
<reference evidence="2 3" key="1">
    <citation type="submission" date="2021-03" db="EMBL/GenBank/DDBJ databases">
        <title>Haloterrigena longa sp. nov. and Haloterrigena limicola sp. nov., extremely halophilic archaea isolated from a salt lake.</title>
        <authorList>
            <person name="Henglin C."/>
        </authorList>
    </citation>
    <scope>NUCLEOTIDE SEQUENCE [LARGE SCALE GENOMIC DNA]</scope>
    <source>
        <strain evidence="2 3">KZCA68</strain>
    </source>
</reference>
<name>A0A8A2VCW2_9EURY</name>
<evidence type="ECO:0000313" key="3">
    <source>
        <dbReference type="Proteomes" id="UP000663203"/>
    </source>
</evidence>
<feature type="region of interest" description="Disordered" evidence="1">
    <location>
        <begin position="51"/>
        <end position="70"/>
    </location>
</feature>
<keyword evidence="3" id="KW-1185">Reference proteome</keyword>